<evidence type="ECO:0000313" key="3">
    <source>
        <dbReference type="Proteomes" id="UP001180616"/>
    </source>
</evidence>
<dbReference type="SUPFAM" id="SSF52540">
    <property type="entry name" value="P-loop containing nucleoside triphosphate hydrolases"/>
    <property type="match status" value="1"/>
</dbReference>
<protein>
    <submittedName>
        <fullName evidence="2">ATP-binding protein</fullName>
    </submittedName>
</protein>
<evidence type="ECO:0000259" key="1">
    <source>
        <dbReference type="Pfam" id="PF13401"/>
    </source>
</evidence>
<sequence>MMNQHTGTVNTAPMGAIANLSNVTMTLGAMAKAANRADHLPGLLVLHGPSGYGKTTAACRCATVLNAYHVQCRSSWTRKAFYLALLSTMGIIPARTIYGMEEQVVAQLAASRRPLIVDEADHLTDKGIIEVVRDIYEGSRTTILLIGEEGLPGALARWERIHNRVLEWLPAQPATLADARALADLYCHDVTVADDLLERIHAVSKGVARRICVNLERVQEMGRTTGQTRMDAAAWGGTPLYTGDAPARRR</sequence>
<dbReference type="RefSeq" id="WP_309542494.1">
    <property type="nucleotide sequence ID" value="NZ_CP133659.1"/>
</dbReference>
<dbReference type="Pfam" id="PF13401">
    <property type="entry name" value="AAA_22"/>
    <property type="match status" value="1"/>
</dbReference>
<proteinExistence type="predicted"/>
<name>A0ABY9R7M2_9BACT</name>
<dbReference type="GO" id="GO:0005524">
    <property type="term" value="F:ATP binding"/>
    <property type="evidence" value="ECO:0007669"/>
    <property type="project" value="UniProtKB-KW"/>
</dbReference>
<dbReference type="PANTHER" id="PTHR35894:SF5">
    <property type="entry name" value="MU-LIKE PROPHAGE FLUMU DNA TRANSPOSITION PROTEIN B"/>
    <property type="match status" value="1"/>
</dbReference>
<organism evidence="2 3">
    <name type="scientific">Nitratidesulfovibrio liaohensis</name>
    <dbReference type="NCBI Taxonomy" id="2604158"/>
    <lineage>
        <taxon>Bacteria</taxon>
        <taxon>Pseudomonadati</taxon>
        <taxon>Thermodesulfobacteriota</taxon>
        <taxon>Desulfovibrionia</taxon>
        <taxon>Desulfovibrionales</taxon>
        <taxon>Desulfovibrionaceae</taxon>
        <taxon>Nitratidesulfovibrio</taxon>
    </lineage>
</organism>
<feature type="domain" description="ORC1/DEAH AAA+ ATPase" evidence="1">
    <location>
        <begin position="41"/>
        <end position="153"/>
    </location>
</feature>
<dbReference type="InterPro" id="IPR049945">
    <property type="entry name" value="AAA_22"/>
</dbReference>
<reference evidence="2" key="1">
    <citation type="submission" date="2023-09" db="EMBL/GenBank/DDBJ databases">
        <authorList>
            <consortium name="CW5 consortium"/>
            <person name="Lu C.-W."/>
        </authorList>
    </citation>
    <scope>NUCLEOTIDE SEQUENCE</scope>
    <source>
        <strain evidence="2">KPS</strain>
    </source>
</reference>
<keyword evidence="3" id="KW-1185">Reference proteome</keyword>
<dbReference type="InterPro" id="IPR052026">
    <property type="entry name" value="ExeA_AAA_ATPase_DNA-bind"/>
</dbReference>
<gene>
    <name evidence="2" type="ORF">KPS_001232</name>
</gene>
<dbReference type="PANTHER" id="PTHR35894">
    <property type="entry name" value="GENERAL SECRETION PATHWAY PROTEIN A-RELATED"/>
    <property type="match status" value="1"/>
</dbReference>
<evidence type="ECO:0000313" key="2">
    <source>
        <dbReference type="EMBL" id="WMW66630.1"/>
    </source>
</evidence>
<keyword evidence="2" id="KW-0547">Nucleotide-binding</keyword>
<dbReference type="InterPro" id="IPR027417">
    <property type="entry name" value="P-loop_NTPase"/>
</dbReference>
<keyword evidence="2" id="KW-0067">ATP-binding</keyword>
<dbReference type="EMBL" id="CP133659">
    <property type="protein sequence ID" value="WMW66630.1"/>
    <property type="molecule type" value="Genomic_DNA"/>
</dbReference>
<accession>A0ABY9R7M2</accession>
<dbReference type="Proteomes" id="UP001180616">
    <property type="component" value="Chromosome"/>
</dbReference>
<dbReference type="Gene3D" id="3.40.50.300">
    <property type="entry name" value="P-loop containing nucleotide triphosphate hydrolases"/>
    <property type="match status" value="1"/>
</dbReference>